<dbReference type="SUPFAM" id="SSF110296">
    <property type="entry name" value="Oligoxyloglucan reducing end-specific cellobiohydrolase"/>
    <property type="match status" value="1"/>
</dbReference>
<dbReference type="OrthoDB" id="4894058at2"/>
<dbReference type="EMBL" id="RBKT01000001">
    <property type="protein sequence ID" value="RKR87080.1"/>
    <property type="molecule type" value="Genomic_DNA"/>
</dbReference>
<sequence>MPIGRRFVAGLVASVLLIAGCERPAADQAQHQVRPDWRAVTLPMPAGPDGRPMLRDAVTCAGRWYVVGAIGGIDGATRPAAWTSADARNWSAVRLVPSSYYGERAILYAVGCRHGRIAVIGAKAGGAHGNPRVRTWRQLPDGALVEVSAAFELYGGPAAVNVSRVAGGPDGWLIAGGRESGAAVWRSPDGADFQLVENAPRLASDVELRTSATDALAVADGWLVGGSGRAPGRPDHDPFVWWSPDGLTWDRISLPASGSDEAVHRLLRVGDVVLALGSRGATFGTWRLADPTAGGGPAVPDGAAGEGWRAAAGFGVAGAGMIAGVEAVATYGDRVLAATVAAEGHRLWMSDATADRWSPVALPVAVPAGGDTAASIAATSGQVVMVTDDGRESRAWQARLSSTF</sequence>
<protein>
    <recommendedName>
        <fullName evidence="3">Galactose oxidase-like protein</fullName>
    </recommendedName>
</protein>
<comment type="caution">
    <text evidence="1">The sequence shown here is derived from an EMBL/GenBank/DDBJ whole genome shotgun (WGS) entry which is preliminary data.</text>
</comment>
<dbReference type="Proteomes" id="UP000277671">
    <property type="component" value="Unassembled WGS sequence"/>
</dbReference>
<accession>A0A495JDI7</accession>
<dbReference type="AlphaFoldDB" id="A0A495JDI7"/>
<reference evidence="1 2" key="1">
    <citation type="submission" date="2018-10" db="EMBL/GenBank/DDBJ databases">
        <title>Sequencing the genomes of 1000 actinobacteria strains.</title>
        <authorList>
            <person name="Klenk H.-P."/>
        </authorList>
    </citation>
    <scope>NUCLEOTIDE SEQUENCE [LARGE SCALE GENOMIC DNA]</scope>
    <source>
        <strain evidence="1 2">DSM 45175</strain>
    </source>
</reference>
<evidence type="ECO:0008006" key="3">
    <source>
        <dbReference type="Google" id="ProtNLM"/>
    </source>
</evidence>
<dbReference type="RefSeq" id="WP_121155574.1">
    <property type="nucleotide sequence ID" value="NZ_RBKT01000001.1"/>
</dbReference>
<evidence type="ECO:0000313" key="1">
    <source>
        <dbReference type="EMBL" id="RKR87080.1"/>
    </source>
</evidence>
<organism evidence="1 2">
    <name type="scientific">Micromonospora pisi</name>
    <dbReference type="NCBI Taxonomy" id="589240"/>
    <lineage>
        <taxon>Bacteria</taxon>
        <taxon>Bacillati</taxon>
        <taxon>Actinomycetota</taxon>
        <taxon>Actinomycetes</taxon>
        <taxon>Micromonosporales</taxon>
        <taxon>Micromonosporaceae</taxon>
        <taxon>Micromonospora</taxon>
    </lineage>
</organism>
<keyword evidence="2" id="KW-1185">Reference proteome</keyword>
<gene>
    <name evidence="1" type="ORF">BDK92_1352</name>
</gene>
<dbReference type="PROSITE" id="PS51257">
    <property type="entry name" value="PROKAR_LIPOPROTEIN"/>
    <property type="match status" value="1"/>
</dbReference>
<name>A0A495JDI7_9ACTN</name>
<evidence type="ECO:0000313" key="2">
    <source>
        <dbReference type="Proteomes" id="UP000277671"/>
    </source>
</evidence>
<proteinExistence type="predicted"/>